<sequence>MQDCKPISTPLPINFKLSSSMSHSSKEERMEMSRVPYASAVGSLMFAMICTRPDIAQAVRVVSRYMVNPDKEHWNTVKRILRYIKGTSNIALCYGGSNLLINGYVDSDYAWELDKSKSTTGYVFKVADGAVSLVSKLQSVVATSTIKAEYVAATQASKEAIWLKMLLEELGHNQEYVSLFCDSKSALHLARNPTFHSRTKHIRVEYHFIREKVEEETVDMQKIHTKDKIADLMMNTINDDKFTWCQSSCGLSEICDFALSDSCLPQHKYHMVETQLKVGDVYPIPAGSTFYILNTRETKCSILFAALIPSRVSIWSFFIDGGTYPSSVLARFGPETLSAAFNGSMLAPHMNPSATEYNIVLRGSGRIQIVYPNGTLAMDAMKNRPQFLVGKNSLLHTLNSLELVNAFAVSRKNIRHLINAQRESMILPSSSSSSADDNEKKAVAF</sequence>
<dbReference type="Proteomes" id="UP000436088">
    <property type="component" value="Unassembled WGS sequence"/>
</dbReference>
<dbReference type="CDD" id="cd09272">
    <property type="entry name" value="RNase_HI_RT_Ty1"/>
    <property type="match status" value="1"/>
</dbReference>
<proteinExistence type="predicted"/>
<dbReference type="InterPro" id="IPR043502">
    <property type="entry name" value="DNA/RNA_pol_sf"/>
</dbReference>
<feature type="domain" description="Cupin type-1" evidence="2">
    <location>
        <begin position="304"/>
        <end position="415"/>
    </location>
</feature>
<dbReference type="SUPFAM" id="SSF56672">
    <property type="entry name" value="DNA/RNA polymerases"/>
    <property type="match status" value="1"/>
</dbReference>
<keyword evidence="1" id="KW-0732">Signal</keyword>
<dbReference type="Pfam" id="PF00190">
    <property type="entry name" value="Cupin_1"/>
    <property type="match status" value="1"/>
</dbReference>
<reference evidence="3" key="1">
    <citation type="submission" date="2019-09" db="EMBL/GenBank/DDBJ databases">
        <title>Draft genome information of white flower Hibiscus syriacus.</title>
        <authorList>
            <person name="Kim Y.-M."/>
        </authorList>
    </citation>
    <scope>NUCLEOTIDE SEQUENCE [LARGE SCALE GENOMIC DNA]</scope>
    <source>
        <strain evidence="3">YM2019G1</strain>
    </source>
</reference>
<name>A0A6A3D2B2_HIBSY</name>
<evidence type="ECO:0000256" key="1">
    <source>
        <dbReference type="ARBA" id="ARBA00022729"/>
    </source>
</evidence>
<protein>
    <recommendedName>
        <fullName evidence="2">Cupin type-1 domain-containing protein</fullName>
    </recommendedName>
</protein>
<accession>A0A6A3D2B2</accession>
<dbReference type="PANTHER" id="PTHR11439">
    <property type="entry name" value="GAG-POL-RELATED RETROTRANSPOSON"/>
    <property type="match status" value="1"/>
</dbReference>
<dbReference type="InterPro" id="IPR014710">
    <property type="entry name" value="RmlC-like_jellyroll"/>
</dbReference>
<dbReference type="InterPro" id="IPR006045">
    <property type="entry name" value="Cupin_1"/>
</dbReference>
<evidence type="ECO:0000313" key="3">
    <source>
        <dbReference type="EMBL" id="KAE8734797.1"/>
    </source>
</evidence>
<comment type="caution">
    <text evidence="3">The sequence shown here is derived from an EMBL/GenBank/DDBJ whole genome shotgun (WGS) entry which is preliminary data.</text>
</comment>
<dbReference type="SUPFAM" id="SSF51182">
    <property type="entry name" value="RmlC-like cupins"/>
    <property type="match status" value="1"/>
</dbReference>
<dbReference type="SMART" id="SM00835">
    <property type="entry name" value="Cupin_1"/>
    <property type="match status" value="1"/>
</dbReference>
<dbReference type="InterPro" id="IPR011051">
    <property type="entry name" value="RmlC_Cupin_sf"/>
</dbReference>
<evidence type="ECO:0000259" key="2">
    <source>
        <dbReference type="SMART" id="SM00835"/>
    </source>
</evidence>
<keyword evidence="4" id="KW-1185">Reference proteome</keyword>
<gene>
    <name evidence="3" type="ORF">F3Y22_tig00000715pilonHSYRG00220</name>
</gene>
<organism evidence="3 4">
    <name type="scientific">Hibiscus syriacus</name>
    <name type="common">Rose of Sharon</name>
    <dbReference type="NCBI Taxonomy" id="106335"/>
    <lineage>
        <taxon>Eukaryota</taxon>
        <taxon>Viridiplantae</taxon>
        <taxon>Streptophyta</taxon>
        <taxon>Embryophyta</taxon>
        <taxon>Tracheophyta</taxon>
        <taxon>Spermatophyta</taxon>
        <taxon>Magnoliopsida</taxon>
        <taxon>eudicotyledons</taxon>
        <taxon>Gunneridae</taxon>
        <taxon>Pentapetalae</taxon>
        <taxon>rosids</taxon>
        <taxon>malvids</taxon>
        <taxon>Malvales</taxon>
        <taxon>Malvaceae</taxon>
        <taxon>Malvoideae</taxon>
        <taxon>Hibiscus</taxon>
    </lineage>
</organism>
<dbReference type="AlphaFoldDB" id="A0A6A3D2B2"/>
<dbReference type="EMBL" id="VEPZ02000060">
    <property type="protein sequence ID" value="KAE8734797.1"/>
    <property type="molecule type" value="Genomic_DNA"/>
</dbReference>
<dbReference type="PANTHER" id="PTHR11439:SF467">
    <property type="entry name" value="INTEGRASE CATALYTIC DOMAIN-CONTAINING PROTEIN"/>
    <property type="match status" value="1"/>
</dbReference>
<evidence type="ECO:0000313" key="4">
    <source>
        <dbReference type="Proteomes" id="UP000436088"/>
    </source>
</evidence>
<dbReference type="Gene3D" id="2.60.120.10">
    <property type="entry name" value="Jelly Rolls"/>
    <property type="match status" value="3"/>
</dbReference>